<accession>A0ABU3IQR8</accession>
<keyword evidence="2" id="KW-1185">Reference proteome</keyword>
<gene>
    <name evidence="1" type="ORF">RO706_03600</name>
</gene>
<protein>
    <submittedName>
        <fullName evidence="1">Uncharacterized protein</fullName>
    </submittedName>
</protein>
<dbReference type="RefSeq" id="WP_138274509.1">
    <property type="nucleotide sequence ID" value="NZ_JAVSNG010000001.1"/>
</dbReference>
<reference evidence="2" key="1">
    <citation type="submission" date="2023-07" db="EMBL/GenBank/DDBJ databases">
        <title>Reintroducing virulent viruses to syntetic microbiomes.</title>
        <authorList>
            <person name="Wilde J."/>
            <person name="Boyes R."/>
            <person name="Robinson A.V."/>
            <person name="Daisley B.A."/>
            <person name="Allen-Vercoe E."/>
        </authorList>
    </citation>
    <scope>NUCLEOTIDE SEQUENCE [LARGE SCALE GENOMIC DNA]</scope>
    <source>
        <strain evidence="2">225S_1D6FAA</strain>
    </source>
</reference>
<organism evidence="1 2">
    <name type="scientific">Bacteroides koreensis</name>
    <dbReference type="NCBI Taxonomy" id="1912896"/>
    <lineage>
        <taxon>Bacteria</taxon>
        <taxon>Pseudomonadati</taxon>
        <taxon>Bacteroidota</taxon>
        <taxon>Bacteroidia</taxon>
        <taxon>Bacteroidales</taxon>
        <taxon>Bacteroidaceae</taxon>
        <taxon>Bacteroides</taxon>
    </lineage>
</organism>
<sequence>MKHTDFFARIRALKAAEYKELQAAVELHGGMYEWDLRNTEHPIIAVNPDGIMPSPVDVRIYRVYIREGALKLCGVEKECREEVRFQPDEAFAGHLSIIIDYLPPVNGDRQRLKSIQYGNH</sequence>
<proteinExistence type="predicted"/>
<comment type="caution">
    <text evidence="1">The sequence shown here is derived from an EMBL/GenBank/DDBJ whole genome shotgun (WGS) entry which is preliminary data.</text>
</comment>
<dbReference type="EMBL" id="JAVSNG010000001">
    <property type="protein sequence ID" value="MDT4403303.1"/>
    <property type="molecule type" value="Genomic_DNA"/>
</dbReference>
<name>A0ABU3IQR8_9BACE</name>
<dbReference type="Proteomes" id="UP001269297">
    <property type="component" value="Unassembled WGS sequence"/>
</dbReference>
<evidence type="ECO:0000313" key="1">
    <source>
        <dbReference type="EMBL" id="MDT4403303.1"/>
    </source>
</evidence>
<evidence type="ECO:0000313" key="2">
    <source>
        <dbReference type="Proteomes" id="UP001269297"/>
    </source>
</evidence>